<dbReference type="KEGG" id="lrs:PX52LOC_00648"/>
<evidence type="ECO:0000256" key="2">
    <source>
        <dbReference type="ARBA" id="ARBA00009677"/>
    </source>
</evidence>
<dbReference type="EMBL" id="CP042425">
    <property type="protein sequence ID" value="QEL13790.1"/>
    <property type="molecule type" value="Genomic_DNA"/>
</dbReference>
<dbReference type="InterPro" id="IPR037925">
    <property type="entry name" value="FlgE/F/G-like"/>
</dbReference>
<dbReference type="NCBIfam" id="TIGR03506">
    <property type="entry name" value="FlgEFG_subfam"/>
    <property type="match status" value="1"/>
</dbReference>
<evidence type="ECO:0000256" key="3">
    <source>
        <dbReference type="ARBA" id="ARBA00023143"/>
    </source>
</evidence>
<evidence type="ECO:0000256" key="1">
    <source>
        <dbReference type="ARBA" id="ARBA00004117"/>
    </source>
</evidence>
<proteinExistence type="inferred from homology"/>
<reference evidence="9" key="1">
    <citation type="submission" date="2019-08" db="EMBL/GenBank/DDBJ databases">
        <title>Limnoglobus roseus gen. nov., sp. nov., a novel freshwater planctomycete with a giant genome from the family Gemmataceae.</title>
        <authorList>
            <person name="Kulichevskaya I.S."/>
            <person name="Naumoff D.G."/>
            <person name="Miroshnikov K."/>
            <person name="Ivanova A."/>
            <person name="Philippov D.A."/>
            <person name="Hakobyan A."/>
            <person name="Rijpstra I.C."/>
            <person name="Sinninghe Damste J.S."/>
            <person name="Liesack W."/>
            <person name="Dedysh S.N."/>
        </authorList>
    </citation>
    <scope>NUCLEOTIDE SEQUENCE [LARGE SCALE GENOMIC DNA]</scope>
    <source>
        <strain evidence="9">PX52</strain>
    </source>
</reference>
<keyword evidence="3 4" id="KW-0975">Bacterial flagellum</keyword>
<keyword evidence="8" id="KW-0969">Cilium</keyword>
<dbReference type="InterPro" id="IPR010930">
    <property type="entry name" value="Flg_bb/hook_C_dom"/>
</dbReference>
<dbReference type="Pfam" id="PF06429">
    <property type="entry name" value="Flg_bbr_C"/>
    <property type="match status" value="1"/>
</dbReference>
<name>A0A5C1A539_9BACT</name>
<evidence type="ECO:0000313" key="9">
    <source>
        <dbReference type="Proteomes" id="UP000324974"/>
    </source>
</evidence>
<dbReference type="GO" id="GO:0071978">
    <property type="term" value="P:bacterial-type flagellum-dependent swarming motility"/>
    <property type="evidence" value="ECO:0007669"/>
    <property type="project" value="TreeGrafter"/>
</dbReference>
<gene>
    <name evidence="8" type="ORF">PX52LOC_00648</name>
</gene>
<feature type="domain" description="Flagellar basal body rod protein N-terminal" evidence="5">
    <location>
        <begin position="5"/>
        <end position="35"/>
    </location>
</feature>
<evidence type="ECO:0000259" key="6">
    <source>
        <dbReference type="Pfam" id="PF06429"/>
    </source>
</evidence>
<dbReference type="InterPro" id="IPR020013">
    <property type="entry name" value="Flagellar_FlgE/F/G"/>
</dbReference>
<dbReference type="PANTHER" id="PTHR30435:SF19">
    <property type="entry name" value="FLAGELLAR BASAL-BODY ROD PROTEIN FLGG"/>
    <property type="match status" value="1"/>
</dbReference>
<comment type="similarity">
    <text evidence="2 4">Belongs to the flagella basal body rod proteins family.</text>
</comment>
<dbReference type="Proteomes" id="UP000324974">
    <property type="component" value="Chromosome"/>
</dbReference>
<evidence type="ECO:0000259" key="5">
    <source>
        <dbReference type="Pfam" id="PF00460"/>
    </source>
</evidence>
<sequence length="243" mass="25890">MFRGLYSAASALDAASQAQDITAHNLAHVNTPGYRQRGVAYETFDRVLGRTQDPTGDIVGTRLVQGFSDFRVGPLQQTGNALDLALGEPDRFFVVTNPTTNQPMYTRDGSFHQNPQGQLVSTSGYLLQGEGGAPIKVPQGTSNFNIALDGSITADGAPVGQLRVVRVGNTKELTPVGDTLFSASENAGVQAVPSRVMQGFREGSNVNPAEAMTGMILASRFYDATQRVLRSIAESVQLNTKPS</sequence>
<protein>
    <submittedName>
        <fullName evidence="8">Flagellar hook basal-body protein</fullName>
    </submittedName>
</protein>
<dbReference type="Pfam" id="PF22692">
    <property type="entry name" value="LlgE_F_G_D1"/>
    <property type="match status" value="1"/>
</dbReference>
<keyword evidence="9" id="KW-1185">Reference proteome</keyword>
<dbReference type="RefSeq" id="WP_149108730.1">
    <property type="nucleotide sequence ID" value="NZ_CP042425.1"/>
</dbReference>
<feature type="domain" description="Flagellar hook protein FlgE/F/G-like D1" evidence="7">
    <location>
        <begin position="91"/>
        <end position="154"/>
    </location>
</feature>
<dbReference type="InterPro" id="IPR053967">
    <property type="entry name" value="LlgE_F_G-like_D1"/>
</dbReference>
<evidence type="ECO:0000259" key="7">
    <source>
        <dbReference type="Pfam" id="PF22692"/>
    </source>
</evidence>
<comment type="subcellular location">
    <subcellularLocation>
        <location evidence="1 4">Bacterial flagellum basal body</location>
    </subcellularLocation>
</comment>
<dbReference type="OrthoDB" id="9804559at2"/>
<dbReference type="AlphaFoldDB" id="A0A5C1A539"/>
<dbReference type="Pfam" id="PF00460">
    <property type="entry name" value="Flg_bb_rod"/>
    <property type="match status" value="1"/>
</dbReference>
<evidence type="ECO:0000256" key="4">
    <source>
        <dbReference type="RuleBase" id="RU362116"/>
    </source>
</evidence>
<keyword evidence="8" id="KW-0282">Flagellum</keyword>
<evidence type="ECO:0000313" key="8">
    <source>
        <dbReference type="EMBL" id="QEL13790.1"/>
    </source>
</evidence>
<keyword evidence="8" id="KW-0966">Cell projection</keyword>
<dbReference type="GO" id="GO:0009425">
    <property type="term" value="C:bacterial-type flagellum basal body"/>
    <property type="evidence" value="ECO:0007669"/>
    <property type="project" value="UniProtKB-SubCell"/>
</dbReference>
<organism evidence="8 9">
    <name type="scientific">Limnoglobus roseus</name>
    <dbReference type="NCBI Taxonomy" id="2598579"/>
    <lineage>
        <taxon>Bacteria</taxon>
        <taxon>Pseudomonadati</taxon>
        <taxon>Planctomycetota</taxon>
        <taxon>Planctomycetia</taxon>
        <taxon>Gemmatales</taxon>
        <taxon>Gemmataceae</taxon>
        <taxon>Limnoglobus</taxon>
    </lineage>
</organism>
<dbReference type="SUPFAM" id="SSF117143">
    <property type="entry name" value="Flagellar hook protein flgE"/>
    <property type="match status" value="1"/>
</dbReference>
<dbReference type="InterPro" id="IPR001444">
    <property type="entry name" value="Flag_bb_rod_N"/>
</dbReference>
<dbReference type="PANTHER" id="PTHR30435">
    <property type="entry name" value="FLAGELLAR PROTEIN"/>
    <property type="match status" value="1"/>
</dbReference>
<accession>A0A5C1A539</accession>
<feature type="domain" description="Flagellar basal-body/hook protein C-terminal" evidence="6">
    <location>
        <begin position="197"/>
        <end position="234"/>
    </location>
</feature>